<sequence length="295" mass="33055">MHITQVVVTLMDACCATNDVPHDTDHLHLDDPTLADCCRRDLKEQAYNSRVLEQLRQCDISEVRQRVSAGVLKQQIQDSPDSASDIDSLVTDSDDEGLQYARQSRLHELQQQARQRTADWEQNLGHLVEAPTAALQDMLRDGADLGFLICHVAAEGSQAGNELDELLQSLAGQNRGTIFCRTPLTANEPLHNELGIESYPGVCIFEAGRLLSQVPLSDLQEDQELIEERAIGYLKQHGALRHRKGDLPVDDADNSAKPEGDEGDWQEPCKVCGRQYYHEHVRAIRRGNEHHIDLE</sequence>
<evidence type="ECO:0000256" key="1">
    <source>
        <dbReference type="SAM" id="MobiDB-lite"/>
    </source>
</evidence>
<evidence type="ECO:0000313" key="3">
    <source>
        <dbReference type="Proteomes" id="UP001314263"/>
    </source>
</evidence>
<reference evidence="2 3" key="1">
    <citation type="submission" date="2023-10" db="EMBL/GenBank/DDBJ databases">
        <authorList>
            <person name="Maclean D."/>
            <person name="Macfadyen A."/>
        </authorList>
    </citation>
    <scope>NUCLEOTIDE SEQUENCE [LARGE SCALE GENOMIC DNA]</scope>
</reference>
<feature type="region of interest" description="Disordered" evidence="1">
    <location>
        <begin position="244"/>
        <end position="264"/>
    </location>
</feature>
<dbReference type="Proteomes" id="UP001314263">
    <property type="component" value="Unassembled WGS sequence"/>
</dbReference>
<dbReference type="AlphaFoldDB" id="A0AAV1IPQ6"/>
<dbReference type="Gene3D" id="3.40.30.10">
    <property type="entry name" value="Glutaredoxin"/>
    <property type="match status" value="1"/>
</dbReference>
<evidence type="ECO:0000313" key="2">
    <source>
        <dbReference type="EMBL" id="CAK0787999.1"/>
    </source>
</evidence>
<protein>
    <recommendedName>
        <fullName evidence="4">C2H2-type domain-containing protein</fullName>
    </recommendedName>
</protein>
<dbReference type="InterPro" id="IPR036249">
    <property type="entry name" value="Thioredoxin-like_sf"/>
</dbReference>
<evidence type="ECO:0008006" key="4">
    <source>
        <dbReference type="Google" id="ProtNLM"/>
    </source>
</evidence>
<name>A0AAV1IPQ6_9CHLO</name>
<keyword evidence="3" id="KW-1185">Reference proteome</keyword>
<proteinExistence type="predicted"/>
<organism evidence="2 3">
    <name type="scientific">Coccomyxa viridis</name>
    <dbReference type="NCBI Taxonomy" id="1274662"/>
    <lineage>
        <taxon>Eukaryota</taxon>
        <taxon>Viridiplantae</taxon>
        <taxon>Chlorophyta</taxon>
        <taxon>core chlorophytes</taxon>
        <taxon>Trebouxiophyceae</taxon>
        <taxon>Trebouxiophyceae incertae sedis</taxon>
        <taxon>Coccomyxaceae</taxon>
        <taxon>Coccomyxa</taxon>
    </lineage>
</organism>
<accession>A0AAV1IPQ6</accession>
<dbReference type="SUPFAM" id="SSF52833">
    <property type="entry name" value="Thioredoxin-like"/>
    <property type="match status" value="1"/>
</dbReference>
<comment type="caution">
    <text evidence="2">The sequence shown here is derived from an EMBL/GenBank/DDBJ whole genome shotgun (WGS) entry which is preliminary data.</text>
</comment>
<gene>
    <name evidence="2" type="ORF">CVIRNUC_011221</name>
</gene>
<dbReference type="EMBL" id="CAUYUE010000018">
    <property type="protein sequence ID" value="CAK0787999.1"/>
    <property type="molecule type" value="Genomic_DNA"/>
</dbReference>